<feature type="signal peptide" evidence="1">
    <location>
        <begin position="1"/>
        <end position="25"/>
    </location>
</feature>
<reference evidence="2 3" key="1">
    <citation type="submission" date="2019-02" db="EMBL/GenBank/DDBJ databases">
        <title>WGS of Pseudoxanthomonas species novum from clinical isolates.</title>
        <authorList>
            <person name="Bernier A.-M."/>
            <person name="Bernard K."/>
            <person name="Vachon A."/>
        </authorList>
    </citation>
    <scope>NUCLEOTIDE SEQUENCE [LARGE SCALE GENOMIC DNA]</scope>
    <source>
        <strain evidence="2 3">NML171200</strain>
    </source>
</reference>
<evidence type="ECO:0000313" key="3">
    <source>
        <dbReference type="Proteomes" id="UP000292627"/>
    </source>
</evidence>
<sequence>MKALIVGAALAVGAALSLTPGKADASCVGVCNMAYRQCLSSGSPEDQCETKLEMCMERCEGQPGTAEAQRTQLHIKDQNGQEILIGQTRPVSLLPLESKT</sequence>
<evidence type="ECO:0000256" key="1">
    <source>
        <dbReference type="SAM" id="SignalP"/>
    </source>
</evidence>
<comment type="caution">
    <text evidence="2">The sequence shown here is derived from an EMBL/GenBank/DDBJ whole genome shotgun (WGS) entry which is preliminary data.</text>
</comment>
<dbReference type="AlphaFoldDB" id="A0A4Q8LCP9"/>
<evidence type="ECO:0000313" key="2">
    <source>
        <dbReference type="EMBL" id="TAA26658.1"/>
    </source>
</evidence>
<accession>A0A4Q8LCP9</accession>
<name>A0A4Q8LCP9_9GAMM</name>
<dbReference type="Proteomes" id="UP000292627">
    <property type="component" value="Unassembled WGS sequence"/>
</dbReference>
<gene>
    <name evidence="2" type="ORF">EA660_05400</name>
</gene>
<feature type="chain" id="PRO_5020601623" evidence="1">
    <location>
        <begin position="26"/>
        <end position="100"/>
    </location>
</feature>
<organism evidence="2 3">
    <name type="scientific">Pseudoxanthomonas winnipegensis</name>
    <dbReference type="NCBI Taxonomy" id="2480810"/>
    <lineage>
        <taxon>Bacteria</taxon>
        <taxon>Pseudomonadati</taxon>
        <taxon>Pseudomonadota</taxon>
        <taxon>Gammaproteobacteria</taxon>
        <taxon>Lysobacterales</taxon>
        <taxon>Lysobacteraceae</taxon>
        <taxon>Pseudoxanthomonas</taxon>
    </lineage>
</organism>
<dbReference type="RefSeq" id="WP_130550532.1">
    <property type="nucleotide sequence ID" value="NZ_SHMC01000002.1"/>
</dbReference>
<proteinExistence type="predicted"/>
<protein>
    <submittedName>
        <fullName evidence="2">Uncharacterized protein</fullName>
    </submittedName>
</protein>
<dbReference type="OrthoDB" id="9890916at2"/>
<keyword evidence="1" id="KW-0732">Signal</keyword>
<dbReference type="EMBL" id="SHMC01000002">
    <property type="protein sequence ID" value="TAA26658.1"/>
    <property type="molecule type" value="Genomic_DNA"/>
</dbReference>